<dbReference type="SUPFAM" id="SSF56519">
    <property type="entry name" value="Penicillin binding protein dimerisation domain"/>
    <property type="match status" value="1"/>
</dbReference>
<dbReference type="SUPFAM" id="SSF56601">
    <property type="entry name" value="beta-lactamase/transpeptidase-like"/>
    <property type="match status" value="1"/>
</dbReference>
<dbReference type="Proteomes" id="UP001489509">
    <property type="component" value="Unassembled WGS sequence"/>
</dbReference>
<keyword evidence="3" id="KW-0472">Membrane</keyword>
<keyword evidence="6" id="KW-1185">Reference proteome</keyword>
<proteinExistence type="inferred from homology"/>
<comment type="subcellular location">
    <subcellularLocation>
        <location evidence="1">Membrane</location>
    </subcellularLocation>
</comment>
<evidence type="ECO:0000313" key="6">
    <source>
        <dbReference type="Proteomes" id="UP001489509"/>
    </source>
</evidence>
<evidence type="ECO:0000256" key="3">
    <source>
        <dbReference type="ARBA" id="ARBA00023136"/>
    </source>
</evidence>
<reference evidence="5 6" key="1">
    <citation type="submission" date="2024-03" db="EMBL/GenBank/DDBJ databases">
        <title>Human intestinal bacterial collection.</title>
        <authorList>
            <person name="Pauvert C."/>
            <person name="Hitch T.C.A."/>
            <person name="Clavel T."/>
        </authorList>
    </citation>
    <scope>NUCLEOTIDE SEQUENCE [LARGE SCALE GENOMIC DNA]</scope>
    <source>
        <strain evidence="5 6">CLA-JM-H44</strain>
    </source>
</reference>
<dbReference type="Pfam" id="PF00905">
    <property type="entry name" value="Transpeptidase"/>
    <property type="match status" value="1"/>
</dbReference>
<evidence type="ECO:0000259" key="4">
    <source>
        <dbReference type="PROSITE" id="PS51178"/>
    </source>
</evidence>
<dbReference type="Pfam" id="PF03793">
    <property type="entry name" value="PASTA"/>
    <property type="match status" value="2"/>
</dbReference>
<feature type="domain" description="PASTA" evidence="4">
    <location>
        <begin position="673"/>
        <end position="739"/>
    </location>
</feature>
<dbReference type="InterPro" id="IPR005543">
    <property type="entry name" value="PASTA_dom"/>
</dbReference>
<dbReference type="InterPro" id="IPR050515">
    <property type="entry name" value="Beta-lactam/transpept"/>
</dbReference>
<protein>
    <submittedName>
        <fullName evidence="5">Penicillin-binding transpeptidase domain-containing protein</fullName>
    </submittedName>
</protein>
<dbReference type="InterPro" id="IPR005311">
    <property type="entry name" value="PBP_dimer"/>
</dbReference>
<dbReference type="EMBL" id="JBBMFD010000012">
    <property type="protein sequence ID" value="MEQ2440752.1"/>
    <property type="molecule type" value="Genomic_DNA"/>
</dbReference>
<evidence type="ECO:0000256" key="1">
    <source>
        <dbReference type="ARBA" id="ARBA00004370"/>
    </source>
</evidence>
<evidence type="ECO:0000313" key="5">
    <source>
        <dbReference type="EMBL" id="MEQ2440752.1"/>
    </source>
</evidence>
<dbReference type="SUPFAM" id="SSF54184">
    <property type="entry name" value="Penicillin-binding protein 2x (pbp-2x), c-terminal domain"/>
    <property type="match status" value="1"/>
</dbReference>
<dbReference type="PROSITE" id="PS51178">
    <property type="entry name" value="PASTA"/>
    <property type="match status" value="2"/>
</dbReference>
<dbReference type="RefSeq" id="WP_349219418.1">
    <property type="nucleotide sequence ID" value="NZ_JBBMFD010000012.1"/>
</dbReference>
<dbReference type="Gene3D" id="3.30.10.20">
    <property type="match status" value="1"/>
</dbReference>
<dbReference type="SMART" id="SM00740">
    <property type="entry name" value="PASTA"/>
    <property type="match status" value="2"/>
</dbReference>
<dbReference type="InterPro" id="IPR001460">
    <property type="entry name" value="PCN-bd_Tpept"/>
</dbReference>
<dbReference type="CDD" id="cd06576">
    <property type="entry name" value="PASTA_Pbp2x-like_1"/>
    <property type="match status" value="1"/>
</dbReference>
<dbReference type="InterPro" id="IPR012338">
    <property type="entry name" value="Beta-lactam/transpept-like"/>
</dbReference>
<sequence length="750" mass="81063">MSKGPTRKMVVKMTVLMVLLVFVAFGTVLGQLVNIQFINGDYYQEKAINQQLRTSTINAARGTIYDCNMKAMVTSGTVWTVVLSPADIDSDEKLNKIADGLAPILGIDRAVIMEKGQNKKSQFQIIARKVEKPVFDAISTFVVDNDIGNAVVMIEDSKRYYSYGDLGASIIGFTGTDNQGLQGIEAAYDNVLQGVPGKVVVAKNAYQTDMPFDYETQIEPQDGSSLVLTIDESIQAFVERSLETAVQENDVGNRAAAIVMNVKTGEILAMATEPDYDLTKPFELYDPSLQSIIDAASEEDKEKTTTDVFNYQWSNKAITDTYEPGSVFKTFTSAMALEEKKVSASDTFFCPGYQIVGGIRINCAKTTGHGSLDFWGALQKSCNPSFMQIGERVGPHLFFQYFKSFGFTEKTGIDLLGEAANTGLYHKEEDLKPVELATSSFGQTFKVTPIQMITAFCAAVNGGNLMEPYIVSKVLDSDGNIIESTQPTVRRQVISAETSAELCKMLESVVSISGGRNAYIPGYRVGGKTGTSQKQDKWNEDHTARPYRIASFCGFAPADDPQIAMLVLLDEPHGDNANGGAIAAPVLREVFEDALPHLGIQPVYSESELENADTSAPALVGLTTSQAQTKLTQSGFKTKIIGSGDTVLKQVPSQYSTMPRGGTVVLYTSSDTGQEGDVVVPDFASMTLSQANAAAVGAGLNVRITGIGLESTDAYCSKQSIAADTTVLRGTVIELEFLHKVDENVGNLIE</sequence>
<organism evidence="5 6">
    <name type="scientific">Solibaculum intestinale</name>
    <dbReference type="NCBI Taxonomy" id="3133165"/>
    <lineage>
        <taxon>Bacteria</taxon>
        <taxon>Bacillati</taxon>
        <taxon>Bacillota</taxon>
        <taxon>Clostridia</taxon>
        <taxon>Eubacteriales</taxon>
        <taxon>Oscillospiraceae</taxon>
        <taxon>Solibaculum</taxon>
    </lineage>
</organism>
<comment type="similarity">
    <text evidence="2">Belongs to the transpeptidase family.</text>
</comment>
<comment type="caution">
    <text evidence="5">The sequence shown here is derived from an EMBL/GenBank/DDBJ whole genome shotgun (WGS) entry which is preliminary data.</text>
</comment>
<dbReference type="Pfam" id="PF03717">
    <property type="entry name" value="PBP_dimer"/>
    <property type="match status" value="1"/>
</dbReference>
<dbReference type="Gene3D" id="3.90.1310.10">
    <property type="entry name" value="Penicillin-binding protein 2a (Domain 2)"/>
    <property type="match status" value="1"/>
</dbReference>
<dbReference type="PANTHER" id="PTHR30627">
    <property type="entry name" value="PEPTIDOGLYCAN D,D-TRANSPEPTIDASE"/>
    <property type="match status" value="1"/>
</dbReference>
<name>A0ABV1E0D0_9FIRM</name>
<gene>
    <name evidence="5" type="ORF">WMO26_07940</name>
</gene>
<feature type="domain" description="PASTA" evidence="4">
    <location>
        <begin position="610"/>
        <end position="670"/>
    </location>
</feature>
<dbReference type="InterPro" id="IPR036138">
    <property type="entry name" value="PBP_dimer_sf"/>
</dbReference>
<dbReference type="Gene3D" id="3.40.710.10">
    <property type="entry name" value="DD-peptidase/beta-lactamase superfamily"/>
    <property type="match status" value="1"/>
</dbReference>
<evidence type="ECO:0000256" key="2">
    <source>
        <dbReference type="ARBA" id="ARBA00007171"/>
    </source>
</evidence>
<dbReference type="PANTHER" id="PTHR30627:SF1">
    <property type="entry name" value="PEPTIDOGLYCAN D,D-TRANSPEPTIDASE FTSI"/>
    <property type="match status" value="1"/>
</dbReference>
<accession>A0ABV1E0D0</accession>